<accession>A0A9Q3FG38</accession>
<proteinExistence type="predicted"/>
<gene>
    <name evidence="1" type="ORF">O181_080015</name>
</gene>
<evidence type="ECO:0000313" key="1">
    <source>
        <dbReference type="EMBL" id="MBW0540300.1"/>
    </source>
</evidence>
<organism evidence="1 2">
    <name type="scientific">Austropuccinia psidii MF-1</name>
    <dbReference type="NCBI Taxonomy" id="1389203"/>
    <lineage>
        <taxon>Eukaryota</taxon>
        <taxon>Fungi</taxon>
        <taxon>Dikarya</taxon>
        <taxon>Basidiomycota</taxon>
        <taxon>Pucciniomycotina</taxon>
        <taxon>Pucciniomycetes</taxon>
        <taxon>Pucciniales</taxon>
        <taxon>Sphaerophragmiaceae</taxon>
        <taxon>Austropuccinia</taxon>
    </lineage>
</organism>
<keyword evidence="2" id="KW-1185">Reference proteome</keyword>
<comment type="caution">
    <text evidence="1">The sequence shown here is derived from an EMBL/GenBank/DDBJ whole genome shotgun (WGS) entry which is preliminary data.</text>
</comment>
<dbReference type="AlphaFoldDB" id="A0A9Q3FG38"/>
<protein>
    <submittedName>
        <fullName evidence="1">Uncharacterized protein</fullName>
    </submittedName>
</protein>
<dbReference type="EMBL" id="AVOT02044948">
    <property type="protein sequence ID" value="MBW0540300.1"/>
    <property type="molecule type" value="Genomic_DNA"/>
</dbReference>
<evidence type="ECO:0000313" key="2">
    <source>
        <dbReference type="Proteomes" id="UP000765509"/>
    </source>
</evidence>
<reference evidence="1" key="1">
    <citation type="submission" date="2021-03" db="EMBL/GenBank/DDBJ databases">
        <title>Draft genome sequence of rust myrtle Austropuccinia psidii MF-1, a brazilian biotype.</title>
        <authorList>
            <person name="Quecine M.C."/>
            <person name="Pachon D.M.R."/>
            <person name="Bonatelli M.L."/>
            <person name="Correr F.H."/>
            <person name="Franceschini L.M."/>
            <person name="Leite T.F."/>
            <person name="Margarido G.R.A."/>
            <person name="Almeida C.A."/>
            <person name="Ferrarezi J.A."/>
            <person name="Labate C.A."/>
        </authorList>
    </citation>
    <scope>NUCLEOTIDE SEQUENCE</scope>
    <source>
        <strain evidence="1">MF-1</strain>
    </source>
</reference>
<dbReference type="Proteomes" id="UP000765509">
    <property type="component" value="Unassembled WGS sequence"/>
</dbReference>
<sequence length="98" mass="11532">MPKALQWLPLPQTLHSLKFINSSSSDSYSDIQEDMISLDIIKSQRYINPCRRYPSHCMYTMNYLQTLSSERFCQLGSTTHESFEKLVAQIQDYEIFQD</sequence>
<name>A0A9Q3FG38_9BASI</name>